<feature type="domain" description="N-acetyltransferase" evidence="1">
    <location>
        <begin position="17"/>
        <end position="171"/>
    </location>
</feature>
<dbReference type="EMBL" id="BMHK01000004">
    <property type="protein sequence ID" value="GGB92026.1"/>
    <property type="molecule type" value="Genomic_DNA"/>
</dbReference>
<evidence type="ECO:0000259" key="1">
    <source>
        <dbReference type="PROSITE" id="PS51186"/>
    </source>
</evidence>
<dbReference type="Gene3D" id="3.40.630.30">
    <property type="match status" value="1"/>
</dbReference>
<reference evidence="2" key="1">
    <citation type="journal article" date="2014" name="Int. J. Syst. Evol. Microbiol.">
        <title>Complete genome sequence of Corynebacterium casei LMG S-19264T (=DSM 44701T), isolated from a smear-ripened cheese.</title>
        <authorList>
            <consortium name="US DOE Joint Genome Institute (JGI-PGF)"/>
            <person name="Walter F."/>
            <person name="Albersmeier A."/>
            <person name="Kalinowski J."/>
            <person name="Ruckert C."/>
        </authorList>
    </citation>
    <scope>NUCLEOTIDE SEQUENCE</scope>
    <source>
        <strain evidence="2">CGMCC 1.15095</strain>
    </source>
</reference>
<comment type="caution">
    <text evidence="2">The sequence shown here is derived from an EMBL/GenBank/DDBJ whole genome shotgun (WGS) entry which is preliminary data.</text>
</comment>
<dbReference type="InterPro" id="IPR016181">
    <property type="entry name" value="Acyl_CoA_acyltransferase"/>
</dbReference>
<organism evidence="2 3">
    <name type="scientific">Novosphingobium endophyticum</name>
    <dbReference type="NCBI Taxonomy" id="1955250"/>
    <lineage>
        <taxon>Bacteria</taxon>
        <taxon>Pseudomonadati</taxon>
        <taxon>Pseudomonadota</taxon>
        <taxon>Alphaproteobacteria</taxon>
        <taxon>Sphingomonadales</taxon>
        <taxon>Sphingomonadaceae</taxon>
        <taxon>Novosphingobium</taxon>
    </lineage>
</organism>
<accession>A0A916TQ63</accession>
<dbReference type="Pfam" id="PF00583">
    <property type="entry name" value="Acetyltransf_1"/>
    <property type="match status" value="1"/>
</dbReference>
<dbReference type="SUPFAM" id="SSF55729">
    <property type="entry name" value="Acyl-CoA N-acyltransferases (Nat)"/>
    <property type="match status" value="1"/>
</dbReference>
<dbReference type="InterPro" id="IPR000182">
    <property type="entry name" value="GNAT_dom"/>
</dbReference>
<dbReference type="PROSITE" id="PS51186">
    <property type="entry name" value="GNAT"/>
    <property type="match status" value="1"/>
</dbReference>
<dbReference type="RefSeq" id="WP_188768644.1">
    <property type="nucleotide sequence ID" value="NZ_BMHK01000004.1"/>
</dbReference>
<name>A0A916TQ63_9SPHN</name>
<proteinExistence type="predicted"/>
<keyword evidence="3" id="KW-1185">Reference proteome</keyword>
<dbReference type="Proteomes" id="UP000608154">
    <property type="component" value="Unassembled WGS sequence"/>
</dbReference>
<reference evidence="2" key="2">
    <citation type="submission" date="2020-09" db="EMBL/GenBank/DDBJ databases">
        <authorList>
            <person name="Sun Q."/>
            <person name="Zhou Y."/>
        </authorList>
    </citation>
    <scope>NUCLEOTIDE SEQUENCE</scope>
    <source>
        <strain evidence="2">CGMCC 1.15095</strain>
    </source>
</reference>
<dbReference type="AlphaFoldDB" id="A0A916TQ63"/>
<evidence type="ECO:0000313" key="2">
    <source>
        <dbReference type="EMBL" id="GGB92026.1"/>
    </source>
</evidence>
<evidence type="ECO:0000313" key="3">
    <source>
        <dbReference type="Proteomes" id="UP000608154"/>
    </source>
</evidence>
<sequence length="171" mass="19224">MHVTQVIPIDTRSGVQLDVRPATEDDEPALIAFFERVSDKDRRFRFLTAAERISHAQLDPLVHADHFRSESYLAFNRADGSLVASGLLVCDGPLDTAEVAVSIRRDYRGKGIGWALLDLLTREAEARGVRRVITIEDRENRAAIALEREKEFVPEAVEGDPRLVILSKSFR</sequence>
<dbReference type="CDD" id="cd04301">
    <property type="entry name" value="NAT_SF"/>
    <property type="match status" value="1"/>
</dbReference>
<gene>
    <name evidence="2" type="ORF">GCM10011494_08000</name>
</gene>
<dbReference type="GO" id="GO:0016747">
    <property type="term" value="F:acyltransferase activity, transferring groups other than amino-acyl groups"/>
    <property type="evidence" value="ECO:0007669"/>
    <property type="project" value="InterPro"/>
</dbReference>
<protein>
    <recommendedName>
        <fullName evidence="1">N-acetyltransferase domain-containing protein</fullName>
    </recommendedName>
</protein>